<keyword evidence="2" id="KW-1185">Reference proteome</keyword>
<name>A0A4Y9ZVP7_9AGAM</name>
<accession>A0A4Y9ZVP7</accession>
<feature type="non-terminal residue" evidence="1">
    <location>
        <position position="176"/>
    </location>
</feature>
<organism evidence="1 2">
    <name type="scientific">Hericium alpestre</name>
    <dbReference type="NCBI Taxonomy" id="135208"/>
    <lineage>
        <taxon>Eukaryota</taxon>
        <taxon>Fungi</taxon>
        <taxon>Dikarya</taxon>
        <taxon>Basidiomycota</taxon>
        <taxon>Agaricomycotina</taxon>
        <taxon>Agaricomycetes</taxon>
        <taxon>Russulales</taxon>
        <taxon>Hericiaceae</taxon>
        <taxon>Hericium</taxon>
    </lineage>
</organism>
<protein>
    <submittedName>
        <fullName evidence="1">Uncharacterized protein</fullName>
    </submittedName>
</protein>
<comment type="caution">
    <text evidence="1">The sequence shown here is derived from an EMBL/GenBank/DDBJ whole genome shotgun (WGS) entry which is preliminary data.</text>
</comment>
<evidence type="ECO:0000313" key="2">
    <source>
        <dbReference type="Proteomes" id="UP000298061"/>
    </source>
</evidence>
<proteinExistence type="predicted"/>
<evidence type="ECO:0000313" key="1">
    <source>
        <dbReference type="EMBL" id="TFY78892.1"/>
    </source>
</evidence>
<dbReference type="OrthoDB" id="3236755at2759"/>
<dbReference type="STRING" id="135208.A0A4Y9ZVP7"/>
<dbReference type="AlphaFoldDB" id="A0A4Y9ZVP7"/>
<sequence>MATLLNFLTPSLQENLSLLKYLLSNLPLSVVPNGAKIYCFHQFPGLDAELVEDNGSEMGALNHELEVILGRDRDTGLIVFREQGPSLTAVVDVIERYMTGSDGENILLIKWINDLLAAARAIFERAERGGASNPGQALLTRPPRIIGHAVEECNFISSELRQLALDHAGDLSLGSK</sequence>
<dbReference type="Proteomes" id="UP000298061">
    <property type="component" value="Unassembled WGS sequence"/>
</dbReference>
<dbReference type="EMBL" id="SFCI01000595">
    <property type="protein sequence ID" value="TFY78892.1"/>
    <property type="molecule type" value="Genomic_DNA"/>
</dbReference>
<gene>
    <name evidence="1" type="ORF">EWM64_g5117</name>
</gene>
<reference evidence="1 2" key="1">
    <citation type="submission" date="2019-02" db="EMBL/GenBank/DDBJ databases">
        <title>Genome sequencing of the rare red list fungi Hericium alpestre (H. flagellum).</title>
        <authorList>
            <person name="Buettner E."/>
            <person name="Kellner H."/>
        </authorList>
    </citation>
    <scope>NUCLEOTIDE SEQUENCE [LARGE SCALE GENOMIC DNA]</scope>
    <source>
        <strain evidence="1 2">DSM 108284</strain>
    </source>
</reference>